<dbReference type="SUPFAM" id="SSF56399">
    <property type="entry name" value="ADP-ribosylation"/>
    <property type="match status" value="1"/>
</dbReference>
<dbReference type="AlphaFoldDB" id="A0A927BQZ3"/>
<evidence type="ECO:0000313" key="6">
    <source>
        <dbReference type="EMBL" id="MBD2843934.1"/>
    </source>
</evidence>
<dbReference type="PANTHER" id="PTHR12684:SF2">
    <property type="entry name" value="TRNA 2'-PHOSPHOTRANSFERASE 1"/>
    <property type="match status" value="1"/>
</dbReference>
<evidence type="ECO:0000256" key="2">
    <source>
        <dbReference type="ARBA" id="ARBA00022679"/>
    </source>
</evidence>
<dbReference type="InterPro" id="IPR042080">
    <property type="entry name" value="RNA_2'-PTrans_N"/>
</dbReference>
<protein>
    <recommendedName>
        <fullName evidence="5">Probable RNA 2'-phosphotransferase</fullName>
        <ecNumber evidence="5">2.7.1.-</ecNumber>
    </recommendedName>
</protein>
<dbReference type="EC" id="2.7.1.-" evidence="5"/>
<dbReference type="Gene3D" id="1.10.10.970">
    <property type="entry name" value="RNA 2'-phosphotransferase, Tpt1/KptA family, N-terminal domain"/>
    <property type="match status" value="1"/>
</dbReference>
<name>A0A927BQZ3_9BACL</name>
<dbReference type="Gene3D" id="3.20.170.30">
    <property type="match status" value="1"/>
</dbReference>
<organism evidence="6 7">
    <name type="scientific">Paenibacillus sabuli</name>
    <dbReference type="NCBI Taxonomy" id="2772509"/>
    <lineage>
        <taxon>Bacteria</taxon>
        <taxon>Bacillati</taxon>
        <taxon>Bacillota</taxon>
        <taxon>Bacilli</taxon>
        <taxon>Bacillales</taxon>
        <taxon>Paenibacillaceae</taxon>
        <taxon>Paenibacillus</taxon>
    </lineage>
</organism>
<evidence type="ECO:0000313" key="7">
    <source>
        <dbReference type="Proteomes" id="UP000621560"/>
    </source>
</evidence>
<dbReference type="Proteomes" id="UP000621560">
    <property type="component" value="Unassembled WGS sequence"/>
</dbReference>
<dbReference type="InterPro" id="IPR002745">
    <property type="entry name" value="Ptrans_KptA/Tpt1"/>
</dbReference>
<comment type="caution">
    <text evidence="6">The sequence shown here is derived from an EMBL/GenBank/DDBJ whole genome shotgun (WGS) entry which is preliminary data.</text>
</comment>
<keyword evidence="2 5" id="KW-0808">Transferase</keyword>
<sequence>MKDEQLSKELSYALRHAPWAYELELDAQGWADVGQLLAALNETPRDEPITRQRLLEVMARSDKQRLELAGERIRAIYGHSIPSRIEREQAEPPEVLYHGTARRFLSAIRAEGLKPRARQYVHLAMDADTALQVGRRRDDRPVLLQIAAQAAWRDGVPFYPGNARIWLADQVSPAYIDVAVTDGS</sequence>
<dbReference type="GO" id="GO:0003950">
    <property type="term" value="F:NAD+ poly-ADP-ribosyltransferase activity"/>
    <property type="evidence" value="ECO:0007669"/>
    <property type="project" value="InterPro"/>
</dbReference>
<dbReference type="InterPro" id="IPR042081">
    <property type="entry name" value="RNA_2'-PTrans_C"/>
</dbReference>
<dbReference type="Pfam" id="PF01885">
    <property type="entry name" value="PTS_2-RNA"/>
    <property type="match status" value="1"/>
</dbReference>
<dbReference type="GO" id="GO:0006388">
    <property type="term" value="P:tRNA splicing, via endonucleolytic cleavage and ligation"/>
    <property type="evidence" value="ECO:0007669"/>
    <property type="project" value="UniProtKB-UniRule"/>
</dbReference>
<evidence type="ECO:0000256" key="4">
    <source>
        <dbReference type="ARBA" id="ARBA00025212"/>
    </source>
</evidence>
<comment type="function">
    <text evidence="4 5">Removes the 2'-phosphate from RNA via an intermediate in which the phosphate is ADP-ribosylated by NAD followed by a presumed transesterification to release the RNA and generate ADP-ribose 1''-2''-cyclic phosphate (APPR&gt;P). May function as an ADP-ribosylase.</text>
</comment>
<dbReference type="EMBL" id="JACXIZ010000007">
    <property type="protein sequence ID" value="MBD2843934.1"/>
    <property type="molecule type" value="Genomic_DNA"/>
</dbReference>
<dbReference type="GO" id="GO:0000215">
    <property type="term" value="F:tRNA 2'-phosphotransferase activity"/>
    <property type="evidence" value="ECO:0007669"/>
    <property type="project" value="TreeGrafter"/>
</dbReference>
<keyword evidence="7" id="KW-1185">Reference proteome</keyword>
<comment type="similarity">
    <text evidence="1 5">Belongs to the KptA/TPT1 family.</text>
</comment>
<gene>
    <name evidence="5" type="primary">kptA</name>
    <name evidence="6" type="ORF">IDH44_01910</name>
</gene>
<evidence type="ECO:0000256" key="3">
    <source>
        <dbReference type="ARBA" id="ARBA00023027"/>
    </source>
</evidence>
<dbReference type="PANTHER" id="PTHR12684">
    <property type="entry name" value="PUTATIVE PHOSPHOTRANSFERASE"/>
    <property type="match status" value="1"/>
</dbReference>
<evidence type="ECO:0000256" key="5">
    <source>
        <dbReference type="HAMAP-Rule" id="MF_00299"/>
    </source>
</evidence>
<dbReference type="InterPro" id="IPR022928">
    <property type="entry name" value="RNA_2'-PTrans_KptA"/>
</dbReference>
<dbReference type="HAMAP" id="MF_00299">
    <property type="entry name" value="KptA"/>
    <property type="match status" value="1"/>
</dbReference>
<proteinExistence type="inferred from homology"/>
<reference evidence="6" key="1">
    <citation type="submission" date="2020-09" db="EMBL/GenBank/DDBJ databases">
        <title>A novel bacterium of genus Paenibacillus, isolated from South China Sea.</title>
        <authorList>
            <person name="Huang H."/>
            <person name="Mo K."/>
            <person name="Hu Y."/>
        </authorList>
    </citation>
    <scope>NUCLEOTIDE SEQUENCE</scope>
    <source>
        <strain evidence="6">IB182496</strain>
    </source>
</reference>
<keyword evidence="3 5" id="KW-0520">NAD</keyword>
<evidence type="ECO:0000256" key="1">
    <source>
        <dbReference type="ARBA" id="ARBA00009836"/>
    </source>
</evidence>
<accession>A0A927BQZ3</accession>